<evidence type="ECO:0000313" key="2">
    <source>
        <dbReference type="EMBL" id="KAJ4165332.1"/>
    </source>
</evidence>
<proteinExistence type="predicted"/>
<evidence type="ECO:0000256" key="1">
    <source>
        <dbReference type="SAM" id="MobiDB-lite"/>
    </source>
</evidence>
<feature type="compositionally biased region" description="Low complexity" evidence="1">
    <location>
        <begin position="66"/>
        <end position="76"/>
    </location>
</feature>
<dbReference type="AlphaFoldDB" id="A0A9W8QS68"/>
<comment type="caution">
    <text evidence="2">The sequence shown here is derived from an EMBL/GenBank/DDBJ whole genome shotgun (WGS) entry which is preliminary data.</text>
</comment>
<dbReference type="EMBL" id="JAJHUN010000001">
    <property type="protein sequence ID" value="KAJ4165332.1"/>
    <property type="molecule type" value="Genomic_DNA"/>
</dbReference>
<organism evidence="2 3">
    <name type="scientific">Akanthomyces muscarius</name>
    <name type="common">Entomopathogenic fungus</name>
    <name type="synonym">Lecanicillium muscarium</name>
    <dbReference type="NCBI Taxonomy" id="2231603"/>
    <lineage>
        <taxon>Eukaryota</taxon>
        <taxon>Fungi</taxon>
        <taxon>Dikarya</taxon>
        <taxon>Ascomycota</taxon>
        <taxon>Pezizomycotina</taxon>
        <taxon>Sordariomycetes</taxon>
        <taxon>Hypocreomycetidae</taxon>
        <taxon>Hypocreales</taxon>
        <taxon>Cordycipitaceae</taxon>
        <taxon>Akanthomyces</taxon>
    </lineage>
</organism>
<gene>
    <name evidence="2" type="ORF">LMH87_006967</name>
</gene>
<protein>
    <submittedName>
        <fullName evidence="2">Uncharacterized protein</fullName>
    </submittedName>
</protein>
<sequence length="87" mass="9515">MFTQAGASEKAYLRRKRKYKQTARRVPDSKREPLIALAHATTLASDGGGEQWSRWVAAAGQGGIGSRRSSVSTPESSQRKNAYSSRC</sequence>
<dbReference type="Proteomes" id="UP001144673">
    <property type="component" value="Chromosome 1"/>
</dbReference>
<feature type="region of interest" description="Disordered" evidence="1">
    <location>
        <begin position="1"/>
        <end position="30"/>
    </location>
</feature>
<keyword evidence="3" id="KW-1185">Reference proteome</keyword>
<name>A0A9W8QS68_AKAMU</name>
<dbReference type="RefSeq" id="XP_056060247.1">
    <property type="nucleotide sequence ID" value="XM_056191981.1"/>
</dbReference>
<accession>A0A9W8QS68</accession>
<dbReference type="GeneID" id="80894126"/>
<feature type="region of interest" description="Disordered" evidence="1">
    <location>
        <begin position="62"/>
        <end position="87"/>
    </location>
</feature>
<reference evidence="2" key="1">
    <citation type="journal article" date="2023" name="Access Microbiol">
        <title>De-novo genome assembly for Akanthomyces muscarius, a biocontrol agent of insect agricultural pests.</title>
        <authorList>
            <person name="Erdos Z."/>
            <person name="Studholme D.J."/>
            <person name="Raymond B."/>
            <person name="Sharma M."/>
        </authorList>
    </citation>
    <scope>NUCLEOTIDE SEQUENCE</scope>
    <source>
        <strain evidence="2">Ve6</strain>
    </source>
</reference>
<evidence type="ECO:0000313" key="3">
    <source>
        <dbReference type="Proteomes" id="UP001144673"/>
    </source>
</evidence>
<dbReference type="KEGG" id="amus:LMH87_006967"/>
<feature type="compositionally biased region" description="Basic residues" evidence="1">
    <location>
        <begin position="13"/>
        <end position="23"/>
    </location>
</feature>